<accession>A0AAF0P4P4</accession>
<organism evidence="6 7">
    <name type="scientific">Lactococcus lactis subsp. cremoris</name>
    <name type="common">Streptococcus cremoris</name>
    <dbReference type="NCBI Taxonomy" id="1359"/>
    <lineage>
        <taxon>Bacteria</taxon>
        <taxon>Bacillati</taxon>
        <taxon>Bacillota</taxon>
        <taxon>Bacilli</taxon>
        <taxon>Lactobacillales</taxon>
        <taxon>Streptococcaceae</taxon>
        <taxon>Lactococcus</taxon>
    </lineage>
</organism>
<keyword evidence="2" id="KW-0319">Glycerol metabolism</keyword>
<dbReference type="InterPro" id="IPR031656">
    <property type="entry name" value="DAO_C"/>
</dbReference>
<proteinExistence type="predicted"/>
<dbReference type="InterPro" id="IPR000447">
    <property type="entry name" value="G3P_DH_FAD-dep"/>
</dbReference>
<evidence type="ECO:0000256" key="2">
    <source>
        <dbReference type="ARBA" id="ARBA00022798"/>
    </source>
</evidence>
<keyword evidence="1" id="KW-0285">Flavoprotein</keyword>
<dbReference type="Gene3D" id="1.10.8.870">
    <property type="entry name" value="Alpha-glycerophosphate oxidase, cap domain"/>
    <property type="match status" value="1"/>
</dbReference>
<evidence type="ECO:0000256" key="3">
    <source>
        <dbReference type="ARBA" id="ARBA00022827"/>
    </source>
</evidence>
<name>A0AAF0P4P4_LACLC</name>
<evidence type="ECO:0000259" key="5">
    <source>
        <dbReference type="Pfam" id="PF16901"/>
    </source>
</evidence>
<evidence type="ECO:0000313" key="6">
    <source>
        <dbReference type="EMBL" id="WMF94397.1"/>
    </source>
</evidence>
<keyword evidence="4" id="KW-0560">Oxidoreductase</keyword>
<dbReference type="InterPro" id="IPR038299">
    <property type="entry name" value="DAO_C_sf"/>
</dbReference>
<sequence>MKIHGAKETTERERQNWLYVYGSDKGKILALQNEDSSLALPLHPKYEFTGSEVIWAVREEMAQTLDDVLARRIRALFLDARIAKEMAPKVAQLMAKEMGKDEAWEKEQVESFLALADGYILK</sequence>
<keyword evidence="3" id="KW-0274">FAD</keyword>
<protein>
    <submittedName>
        <fullName evidence="6">Glycerol-3-phosphate dehydrogenase C-terminal domain-containing protein</fullName>
    </submittedName>
</protein>
<dbReference type="EMBL" id="CP015899">
    <property type="protein sequence ID" value="WMF94397.1"/>
    <property type="molecule type" value="Genomic_DNA"/>
</dbReference>
<dbReference type="AlphaFoldDB" id="A0AAF0P4P4"/>
<reference evidence="6 7" key="1">
    <citation type="journal article" date="2017" name="BMC Genomics">
        <title>Comparative and functional genomics of the Lactococcus lactis taxon; insights into evolution and niche adaptation.</title>
        <authorList>
            <person name="Kelleher P."/>
            <person name="Bottacini F."/>
            <person name="Mahony J."/>
            <person name="Kilcawley K.N."/>
            <person name="van Sinderen D."/>
        </authorList>
    </citation>
    <scope>NUCLEOTIDE SEQUENCE [LARGE SCALE GENOMIC DNA]</scope>
    <source>
        <strain evidence="6 7">JM1</strain>
    </source>
</reference>
<dbReference type="RefSeq" id="WP_231099825.1">
    <property type="nucleotide sequence ID" value="NZ_CP015899.2"/>
</dbReference>
<gene>
    <name evidence="6" type="ORF">LLJM1_03485</name>
</gene>
<evidence type="ECO:0000256" key="1">
    <source>
        <dbReference type="ARBA" id="ARBA00022630"/>
    </source>
</evidence>
<dbReference type="PANTHER" id="PTHR11985">
    <property type="entry name" value="GLYCEROL-3-PHOSPHATE DEHYDROGENASE"/>
    <property type="match status" value="1"/>
</dbReference>
<feature type="domain" description="Alpha-glycerophosphate oxidase C-terminal" evidence="5">
    <location>
        <begin position="10"/>
        <end position="103"/>
    </location>
</feature>
<dbReference type="GO" id="GO:0046168">
    <property type="term" value="P:glycerol-3-phosphate catabolic process"/>
    <property type="evidence" value="ECO:0007669"/>
    <property type="project" value="TreeGrafter"/>
</dbReference>
<dbReference type="Proteomes" id="UP000191806">
    <property type="component" value="Chromosome"/>
</dbReference>
<dbReference type="GO" id="GO:0006071">
    <property type="term" value="P:glycerol metabolic process"/>
    <property type="evidence" value="ECO:0007669"/>
    <property type="project" value="UniProtKB-KW"/>
</dbReference>
<dbReference type="PANTHER" id="PTHR11985:SF35">
    <property type="entry name" value="ANAEROBIC GLYCEROL-3-PHOSPHATE DEHYDROGENASE SUBUNIT A"/>
    <property type="match status" value="1"/>
</dbReference>
<evidence type="ECO:0000256" key="4">
    <source>
        <dbReference type="ARBA" id="ARBA00023002"/>
    </source>
</evidence>
<dbReference type="GO" id="GO:0004368">
    <property type="term" value="F:glycerol-3-phosphate dehydrogenase (quinone) activity"/>
    <property type="evidence" value="ECO:0007669"/>
    <property type="project" value="InterPro"/>
</dbReference>
<evidence type="ECO:0000313" key="7">
    <source>
        <dbReference type="Proteomes" id="UP000191806"/>
    </source>
</evidence>
<dbReference type="Pfam" id="PF16901">
    <property type="entry name" value="DAO_C"/>
    <property type="match status" value="1"/>
</dbReference>